<dbReference type="InterPro" id="IPR013083">
    <property type="entry name" value="Znf_RING/FYVE/PHD"/>
</dbReference>
<feature type="compositionally biased region" description="Basic and acidic residues" evidence="6">
    <location>
        <begin position="625"/>
        <end position="634"/>
    </location>
</feature>
<dbReference type="InterPro" id="IPR011011">
    <property type="entry name" value="Znf_FYVE_PHD"/>
</dbReference>
<dbReference type="CDD" id="cd15561">
    <property type="entry name" value="PHD1_PHF14"/>
    <property type="match status" value="1"/>
</dbReference>
<dbReference type="InterPro" id="IPR001965">
    <property type="entry name" value="Znf_PHD"/>
</dbReference>
<evidence type="ECO:0000256" key="2">
    <source>
        <dbReference type="ARBA" id="ARBA00022771"/>
    </source>
</evidence>
<sequence length="778" mass="88864">MKPQKESLVSIFASKLLNGEDGSESSSDEDFVCGEDVSIDSDESESDNSESEESEKEESESDNNQIQQEKTSKVHFKSESDSIPKQSVAEKPKLPKIKNFNICCICLNEENDTSDEIVSCDSCGFNTHEGCYGVCDTESYQSSGSTASTEPWFCNSCLVIDRFEPNTVDQDGLKCFKRNCELCPNTECGLLKETENGKFVHIVCALYISGVAYQWPDRLWPVVLNEIPSTNWGDHVCSLCDDVRYSRTGVCIKCDAGMCKNYFHVTCAQKHGLLVDPFHPQNSSDPFIGYCKLHNDPNLIKSRKNNYFAMMSSYRSKNLGDRRMFEIEADENKKRLVRKLNKTIEKYELDKEKMFSKPTEQKKSRLLTTCPQVLKNLLAKNKSAEVNNLSLEKKAHFTSSVTFTSDFIKYYIDRETKIPQYVAELEFLKHSQIELTEEEANLRIKYESGLSERQNLLEINKTMIDKLKIYSNLLKLVLPDEKYPQDFFQKIFKTEEIAEKGEKNDKEIDIKISSITPSKRKWSKQSKNVDIVNNLNIDSSCIVCNQKTNSHLMIDCDTCRNIYHIVCLDPPLGSVPKKTKLYGWECVSCVQKKQNSDEELVKNEPETETENKRARRERKQSVLNKKSESYESPKKKMRKRNVKPKKNDAKEELNNETESQNSSLIIMSDNDTSVSAKKLIDSDSEAIYILDDESESPKKKFKSNSVLNKNIRAFKALPVDSGNEAESDVPKRSRQLFKNSLNQKEEIENSVRDKIDSTNVKKESTVKSPNIKSSGKIK</sequence>
<accession>A0A3M7QFZ5</accession>
<evidence type="ECO:0000256" key="5">
    <source>
        <dbReference type="SAM" id="Coils"/>
    </source>
</evidence>
<dbReference type="PROSITE" id="PS51805">
    <property type="entry name" value="EPHD"/>
    <property type="match status" value="1"/>
</dbReference>
<keyword evidence="5" id="KW-0175">Coiled coil</keyword>
<feature type="compositionally biased region" description="Basic and acidic residues" evidence="6">
    <location>
        <begin position="70"/>
        <end position="89"/>
    </location>
</feature>
<feature type="compositionally biased region" description="Basic and acidic residues" evidence="6">
    <location>
        <begin position="597"/>
        <end position="612"/>
    </location>
</feature>
<dbReference type="PANTHER" id="PTHR13793">
    <property type="entry name" value="PHD FINGER PROTEINS"/>
    <property type="match status" value="1"/>
</dbReference>
<dbReference type="AlphaFoldDB" id="A0A3M7QFZ5"/>
<feature type="domain" description="PHD-type" evidence="8">
    <location>
        <begin position="177"/>
        <end position="295"/>
    </location>
</feature>
<dbReference type="Gene3D" id="3.30.40.10">
    <property type="entry name" value="Zinc/RING finger domain, C3HC4 (zinc finger)"/>
    <property type="match status" value="2"/>
</dbReference>
<feature type="compositionally biased region" description="Acidic residues" evidence="6">
    <location>
        <begin position="21"/>
        <end position="61"/>
    </location>
</feature>
<dbReference type="Pfam" id="PF00628">
    <property type="entry name" value="PHD"/>
    <property type="match status" value="1"/>
</dbReference>
<keyword evidence="3" id="KW-0862">Zinc</keyword>
<keyword evidence="1" id="KW-0479">Metal-binding</keyword>
<feature type="region of interest" description="Disordered" evidence="6">
    <location>
        <begin position="15"/>
        <end position="89"/>
    </location>
</feature>
<evidence type="ECO:0000256" key="3">
    <source>
        <dbReference type="ARBA" id="ARBA00022833"/>
    </source>
</evidence>
<feature type="compositionally biased region" description="Polar residues" evidence="6">
    <location>
        <begin position="656"/>
        <end position="666"/>
    </location>
</feature>
<protein>
    <submittedName>
        <fullName evidence="9">PHD finger 14</fullName>
    </submittedName>
</protein>
<dbReference type="InterPro" id="IPR019786">
    <property type="entry name" value="Zinc_finger_PHD-type_CS"/>
</dbReference>
<dbReference type="PROSITE" id="PS01359">
    <property type="entry name" value="ZF_PHD_1"/>
    <property type="match status" value="2"/>
</dbReference>
<gene>
    <name evidence="9" type="ORF">BpHYR1_014495</name>
</gene>
<dbReference type="Gene3D" id="2.30.30.1150">
    <property type="match status" value="1"/>
</dbReference>
<evidence type="ECO:0000256" key="6">
    <source>
        <dbReference type="SAM" id="MobiDB-lite"/>
    </source>
</evidence>
<proteinExistence type="predicted"/>
<feature type="region of interest" description="Disordered" evidence="6">
    <location>
        <begin position="720"/>
        <end position="778"/>
    </location>
</feature>
<feature type="region of interest" description="Disordered" evidence="6">
    <location>
        <begin position="597"/>
        <end position="666"/>
    </location>
</feature>
<name>A0A3M7QFZ5_BRAPC</name>
<feature type="compositionally biased region" description="Polar residues" evidence="6">
    <location>
        <begin position="766"/>
        <end position="778"/>
    </location>
</feature>
<dbReference type="OrthoDB" id="336088at2759"/>
<evidence type="ECO:0000313" key="10">
    <source>
        <dbReference type="Proteomes" id="UP000276133"/>
    </source>
</evidence>
<feature type="domain" description="PHD-type" evidence="7">
    <location>
        <begin position="100"/>
        <end position="160"/>
    </location>
</feature>
<dbReference type="InterPro" id="IPR034732">
    <property type="entry name" value="EPHD"/>
</dbReference>
<comment type="caution">
    <text evidence="9">The sequence shown here is derived from an EMBL/GenBank/DDBJ whole genome shotgun (WGS) entry which is preliminary data.</text>
</comment>
<dbReference type="Proteomes" id="UP000276133">
    <property type="component" value="Unassembled WGS sequence"/>
</dbReference>
<feature type="compositionally biased region" description="Basic and acidic residues" evidence="6">
    <location>
        <begin position="743"/>
        <end position="765"/>
    </location>
</feature>
<dbReference type="GO" id="GO:0006357">
    <property type="term" value="P:regulation of transcription by RNA polymerase II"/>
    <property type="evidence" value="ECO:0007669"/>
    <property type="project" value="TreeGrafter"/>
</dbReference>
<evidence type="ECO:0000259" key="7">
    <source>
        <dbReference type="PROSITE" id="PS50016"/>
    </source>
</evidence>
<dbReference type="InterPro" id="IPR050701">
    <property type="entry name" value="Histone_Mod_Regulator"/>
</dbReference>
<organism evidence="9 10">
    <name type="scientific">Brachionus plicatilis</name>
    <name type="common">Marine rotifer</name>
    <name type="synonym">Brachionus muelleri</name>
    <dbReference type="NCBI Taxonomy" id="10195"/>
    <lineage>
        <taxon>Eukaryota</taxon>
        <taxon>Metazoa</taxon>
        <taxon>Spiralia</taxon>
        <taxon>Gnathifera</taxon>
        <taxon>Rotifera</taxon>
        <taxon>Eurotatoria</taxon>
        <taxon>Monogononta</taxon>
        <taxon>Pseudotrocha</taxon>
        <taxon>Ploima</taxon>
        <taxon>Brachionidae</taxon>
        <taxon>Brachionus</taxon>
    </lineage>
</organism>
<reference evidence="9 10" key="1">
    <citation type="journal article" date="2018" name="Sci. Rep.">
        <title>Genomic signatures of local adaptation to the degree of environmental predictability in rotifers.</title>
        <authorList>
            <person name="Franch-Gras L."/>
            <person name="Hahn C."/>
            <person name="Garcia-Roger E.M."/>
            <person name="Carmona M.J."/>
            <person name="Serra M."/>
            <person name="Gomez A."/>
        </authorList>
    </citation>
    <scope>NUCLEOTIDE SEQUENCE [LARGE SCALE GENOMIC DNA]</scope>
    <source>
        <strain evidence="9">HYR1</strain>
    </source>
</reference>
<keyword evidence="2 4" id="KW-0863">Zinc-finger</keyword>
<dbReference type="Pfam" id="PF13832">
    <property type="entry name" value="zf-HC5HC2H_2"/>
    <property type="match status" value="1"/>
</dbReference>
<dbReference type="SUPFAM" id="SSF57903">
    <property type="entry name" value="FYVE/PHD zinc finger"/>
    <property type="match status" value="2"/>
</dbReference>
<feature type="coiled-coil region" evidence="5">
    <location>
        <begin position="337"/>
        <end position="394"/>
    </location>
</feature>
<dbReference type="EMBL" id="REGN01006307">
    <property type="protein sequence ID" value="RNA10084.1"/>
    <property type="molecule type" value="Genomic_DNA"/>
</dbReference>
<dbReference type="InterPro" id="IPR019787">
    <property type="entry name" value="Znf_PHD-finger"/>
</dbReference>
<feature type="compositionally biased region" description="Basic residues" evidence="6">
    <location>
        <begin position="635"/>
        <end position="644"/>
    </location>
</feature>
<evidence type="ECO:0000259" key="8">
    <source>
        <dbReference type="PROSITE" id="PS51805"/>
    </source>
</evidence>
<evidence type="ECO:0000256" key="1">
    <source>
        <dbReference type="ARBA" id="ARBA00022723"/>
    </source>
</evidence>
<evidence type="ECO:0000313" key="9">
    <source>
        <dbReference type="EMBL" id="RNA10084.1"/>
    </source>
</evidence>
<dbReference type="GO" id="GO:0008270">
    <property type="term" value="F:zinc ion binding"/>
    <property type="evidence" value="ECO:0007669"/>
    <property type="project" value="UniProtKB-KW"/>
</dbReference>
<evidence type="ECO:0000256" key="4">
    <source>
        <dbReference type="PROSITE-ProRule" id="PRU00146"/>
    </source>
</evidence>
<keyword evidence="10" id="KW-1185">Reference proteome</keyword>
<feature type="domain" description="PHD-type" evidence="7">
    <location>
        <begin position="538"/>
        <end position="592"/>
    </location>
</feature>
<dbReference type="PROSITE" id="PS50016">
    <property type="entry name" value="ZF_PHD_2"/>
    <property type="match status" value="2"/>
</dbReference>
<dbReference type="SMART" id="SM00249">
    <property type="entry name" value="PHD"/>
    <property type="match status" value="3"/>
</dbReference>
<dbReference type="PANTHER" id="PTHR13793:SF150">
    <property type="entry name" value="PHD FINGER PROTEIN 14"/>
    <property type="match status" value="1"/>
</dbReference>